<accession>A0A0D0QCC6</accession>
<name>A0A0D0QCC6_9RHOB</name>
<organism evidence="3 4">
    <name type="scientific">Wenxinia marina DSM 24838</name>
    <dbReference type="NCBI Taxonomy" id="1123501"/>
    <lineage>
        <taxon>Bacteria</taxon>
        <taxon>Pseudomonadati</taxon>
        <taxon>Pseudomonadota</taxon>
        <taxon>Alphaproteobacteria</taxon>
        <taxon>Rhodobacterales</taxon>
        <taxon>Roseobacteraceae</taxon>
        <taxon>Wenxinia</taxon>
    </lineage>
</organism>
<sequence length="1164" mass="121793">MIRRFATFVVCLALAASAAVTATAQERPATILVLDGSGSMWGQIDGVNKIVIAREAVGEILQSFPADESLGLTVYGHRVEGDCTDIETVIEPAEGTADAILGVVNSINPRGKTPMIDSVVAAAEALRFTDAPATVILVSDGIETCNPDPCAAARVLEETGVNFTAHVIGFDVANEPEALAQMQCIADETGGLFLAADDADQLGEALTVVVAAATGPAPEPVTATFEARIGDEGGPLVEGLVRWTLSEGEVAAAVDVEQNPFVTEIEDGTWTATAYRVEAEDSAVATVEVTGEQDVRVVAVFPELLPSATVSGPATAVAGDTVDVSWTGPDEDGDYIAVGTAGESGSINYTYTRDGTPAALQMPPTEGTYELRYIRGEGSVPLATSSIVVEPVPASVTAPDPAPAGATVPVDWTGPDYDADYIAVATPGEDGAINYAYTRDGTPAMLQLPTEPGDYEIRYVMAQDTTVIATAAVTVTDVSITVSPPAEAVAGDTVPVAWDGPDYAGDYIAVGVPGEDRSINYTYTRDGTPADLQMPVEPGEYEVRYVLSQGGEIAATAPITVTALDVSVLPPDTATAGDTVHVAWDGPDYAGDYVAVAVPGEERSINYTYTRNGNPAGVVMPTEPGEYEVRYVLSQGNTVVATAPITVNDLAVSVVPPAEATAGDTVPVAWDGPDYANDYIAVAVPGEDRSINYTYTRNGSPAMVQMPTEPGEYEVRYVLSQGNAIAATAPITVSDLAVSVVPPAEATAGDTVPVAWDGPDYAGDYIAVAVPGEDRSINYTYTRNGTPAMVQMPTEPGDYEIRYVLSQGNEIAATAPITVSDLAVSVTAPAEAVAGATVMVEWDGPDYSNDYIAVAEPGEDRSVNYTYTRNGNPAGVVMPTEPGTYEIRYVLAQGNEVAARTTITVTDVKPTLEAPQTAIAGETVMVGWDGPDYPNDYIAVAVPGEDRSVNYTYTRNGNPAGVVMPTEPGTYELRYVLAQGNTVVASQTIEVSEVKATLSAPQSAPAGGTIPVGWEGPDYSNDYIAVATPGEDRSINYTYTRNGNPAEVTMPVEPGDYELRYVLAQGNTVIGRLPIAVTPLSVRLVAPPSGEAGGTVTVGWDGPDYPNDYVAIAVPGEDRSVDYAYTRNGNPLEVDLPEEPGTYELRYVLNQGNTVVATMPFTVE</sequence>
<dbReference type="STRING" id="1123501.Wenmar_01547"/>
<feature type="domain" description="VWFA" evidence="2">
    <location>
        <begin position="29"/>
        <end position="209"/>
    </location>
</feature>
<dbReference type="PROSITE" id="PS50234">
    <property type="entry name" value="VWFA"/>
    <property type="match status" value="1"/>
</dbReference>
<evidence type="ECO:0000313" key="3">
    <source>
        <dbReference type="EMBL" id="KIQ69977.1"/>
    </source>
</evidence>
<dbReference type="EMBL" id="AONG01000008">
    <property type="protein sequence ID" value="KIQ69977.1"/>
    <property type="molecule type" value="Genomic_DNA"/>
</dbReference>
<comment type="caution">
    <text evidence="3">The sequence shown here is derived from an EMBL/GenBank/DDBJ whole genome shotgun (WGS) entry which is preliminary data.</text>
</comment>
<protein>
    <submittedName>
        <fullName evidence="3">von Willebrand factor type A domain protein</fullName>
    </submittedName>
</protein>
<keyword evidence="4" id="KW-1185">Reference proteome</keyword>
<dbReference type="SUPFAM" id="SSF53300">
    <property type="entry name" value="vWA-like"/>
    <property type="match status" value="1"/>
</dbReference>
<dbReference type="RefSeq" id="WP_018301090.1">
    <property type="nucleotide sequence ID" value="NZ_KB902276.1"/>
</dbReference>
<dbReference type="InterPro" id="IPR002035">
    <property type="entry name" value="VWF_A"/>
</dbReference>
<dbReference type="Pfam" id="PF13519">
    <property type="entry name" value="VWA_2"/>
    <property type="match status" value="1"/>
</dbReference>
<dbReference type="Gene3D" id="3.40.50.410">
    <property type="entry name" value="von Willebrand factor, type A domain"/>
    <property type="match status" value="1"/>
</dbReference>
<dbReference type="PATRIC" id="fig|1123501.6.peg.1637"/>
<keyword evidence="1" id="KW-0732">Signal</keyword>
<evidence type="ECO:0000256" key="1">
    <source>
        <dbReference type="SAM" id="SignalP"/>
    </source>
</evidence>
<evidence type="ECO:0000259" key="2">
    <source>
        <dbReference type="PROSITE" id="PS50234"/>
    </source>
</evidence>
<dbReference type="eggNOG" id="COG2304">
    <property type="taxonomic scope" value="Bacteria"/>
</dbReference>
<reference evidence="3 4" key="1">
    <citation type="submission" date="2013-01" db="EMBL/GenBank/DDBJ databases">
        <authorList>
            <person name="Fiebig A."/>
            <person name="Goeker M."/>
            <person name="Klenk H.-P.P."/>
        </authorList>
    </citation>
    <scope>NUCLEOTIDE SEQUENCE [LARGE SCALE GENOMIC DNA]</scope>
    <source>
        <strain evidence="3 4">DSM 24838</strain>
    </source>
</reference>
<gene>
    <name evidence="3" type="ORF">Wenmar_01547</name>
</gene>
<dbReference type="Proteomes" id="UP000035100">
    <property type="component" value="Unassembled WGS sequence"/>
</dbReference>
<feature type="chain" id="PRO_5002230537" evidence="1">
    <location>
        <begin position="25"/>
        <end position="1164"/>
    </location>
</feature>
<dbReference type="AlphaFoldDB" id="A0A0D0QCC6"/>
<dbReference type="SMART" id="SM00327">
    <property type="entry name" value="VWA"/>
    <property type="match status" value="1"/>
</dbReference>
<feature type="signal peptide" evidence="1">
    <location>
        <begin position="1"/>
        <end position="24"/>
    </location>
</feature>
<proteinExistence type="predicted"/>
<dbReference type="OrthoDB" id="9783818at2"/>
<dbReference type="InterPro" id="IPR036465">
    <property type="entry name" value="vWFA_dom_sf"/>
</dbReference>
<evidence type="ECO:0000313" key="4">
    <source>
        <dbReference type="Proteomes" id="UP000035100"/>
    </source>
</evidence>